<dbReference type="InterPro" id="IPR020234">
    <property type="entry name" value="Mite_allergen_group-7"/>
</dbReference>
<dbReference type="AlphaFoldDB" id="A0A1Y3BGG8"/>
<gene>
    <name evidence="2" type="ORF">BLA29_009533</name>
</gene>
<dbReference type="InterPro" id="IPR038602">
    <property type="entry name" value="Mite_allergen_7_sf"/>
</dbReference>
<feature type="transmembrane region" description="Helical" evidence="1">
    <location>
        <begin position="190"/>
        <end position="211"/>
    </location>
</feature>
<dbReference type="Proteomes" id="UP000194236">
    <property type="component" value="Unassembled WGS sequence"/>
</dbReference>
<evidence type="ECO:0000256" key="1">
    <source>
        <dbReference type="SAM" id="Phobius"/>
    </source>
</evidence>
<protein>
    <submittedName>
        <fullName evidence="2">Uncharacterized protein</fullName>
    </submittedName>
</protein>
<organism evidence="2 3">
    <name type="scientific">Euroglyphus maynei</name>
    <name type="common">Mayne's house dust mite</name>
    <dbReference type="NCBI Taxonomy" id="6958"/>
    <lineage>
        <taxon>Eukaryota</taxon>
        <taxon>Metazoa</taxon>
        <taxon>Ecdysozoa</taxon>
        <taxon>Arthropoda</taxon>
        <taxon>Chelicerata</taxon>
        <taxon>Arachnida</taxon>
        <taxon>Acari</taxon>
        <taxon>Acariformes</taxon>
        <taxon>Sarcoptiformes</taxon>
        <taxon>Astigmata</taxon>
        <taxon>Psoroptidia</taxon>
        <taxon>Analgoidea</taxon>
        <taxon>Pyroglyphidae</taxon>
        <taxon>Pyroglyphinae</taxon>
        <taxon>Euroglyphus</taxon>
    </lineage>
</organism>
<dbReference type="EMBL" id="MUJZ01028755">
    <property type="protein sequence ID" value="OTF78255.1"/>
    <property type="molecule type" value="Genomic_DNA"/>
</dbReference>
<dbReference type="Pfam" id="PF16984">
    <property type="entry name" value="Grp7_allergen"/>
    <property type="match status" value="1"/>
</dbReference>
<reference evidence="2 3" key="1">
    <citation type="submission" date="2017-03" db="EMBL/GenBank/DDBJ databases">
        <title>Genome Survey of Euroglyphus maynei.</title>
        <authorList>
            <person name="Arlian L.G."/>
            <person name="Morgan M.S."/>
            <person name="Rider S.D."/>
        </authorList>
    </citation>
    <scope>NUCLEOTIDE SEQUENCE [LARGE SCALE GENOMIC DNA]</scope>
    <source>
        <strain evidence="2">Arlian Lab</strain>
        <tissue evidence="2">Whole body</tissue>
    </source>
</reference>
<keyword evidence="1" id="KW-1133">Transmembrane helix</keyword>
<dbReference type="OrthoDB" id="6412801at2759"/>
<keyword evidence="3" id="KW-1185">Reference proteome</keyword>
<keyword evidence="1" id="KW-0472">Membrane</keyword>
<name>A0A1Y3BGG8_EURMA</name>
<keyword evidence="1" id="KW-0812">Transmembrane</keyword>
<evidence type="ECO:0000313" key="3">
    <source>
        <dbReference type="Proteomes" id="UP000194236"/>
    </source>
</evidence>
<evidence type="ECO:0000313" key="2">
    <source>
        <dbReference type="EMBL" id="OTF78255.1"/>
    </source>
</evidence>
<dbReference type="Gene3D" id="3.15.10.10">
    <property type="entry name" value="Bactericidal permeability-increasing protein, domain 1"/>
    <property type="match status" value="1"/>
</dbReference>
<accession>A0A1Y3BGG8</accession>
<comment type="caution">
    <text evidence="2">The sequence shown here is derived from an EMBL/GenBank/DDBJ whole genome shotgun (WGS) entry which is preliminary data.</text>
</comment>
<sequence length="215" mass="24634">MEINAFGNIERMSNGQLRIDTIELNMGADDVNLDLENFEVLGSEVIAQTIISALSDIIFDQVKYTVTDKISVKIQSLINKRLERIKLDQLIQHESETLFDDIVTMVSKRIKHRIDPVPLPSFERQIQTKILQLIPVNISIQIEHGKLYGLTTFTRMGDIYVIYEDESAIIEAQVGFQNLTGKYDWTINGIFGKFFSIYLFIYLYLFCIGVGDVDN</sequence>
<proteinExistence type="predicted"/>
<dbReference type="Gene3D" id="3.15.10.50">
    <property type="match status" value="1"/>
</dbReference>